<evidence type="ECO:0000313" key="3">
    <source>
        <dbReference type="Proteomes" id="UP001595075"/>
    </source>
</evidence>
<reference evidence="2 3" key="1">
    <citation type="journal article" date="2024" name="Commun. Biol.">
        <title>Comparative genomic analysis of thermophilic fungi reveals convergent evolutionary adaptations and gene losses.</title>
        <authorList>
            <person name="Steindorff A.S."/>
            <person name="Aguilar-Pontes M.V."/>
            <person name="Robinson A.J."/>
            <person name="Andreopoulos B."/>
            <person name="LaButti K."/>
            <person name="Kuo A."/>
            <person name="Mondo S."/>
            <person name="Riley R."/>
            <person name="Otillar R."/>
            <person name="Haridas S."/>
            <person name="Lipzen A."/>
            <person name="Grimwood J."/>
            <person name="Schmutz J."/>
            <person name="Clum A."/>
            <person name="Reid I.D."/>
            <person name="Moisan M.C."/>
            <person name="Butler G."/>
            <person name="Nguyen T.T.M."/>
            <person name="Dewar K."/>
            <person name="Conant G."/>
            <person name="Drula E."/>
            <person name="Henrissat B."/>
            <person name="Hansel C."/>
            <person name="Singer S."/>
            <person name="Hutchinson M.I."/>
            <person name="de Vries R.P."/>
            <person name="Natvig D.O."/>
            <person name="Powell A.J."/>
            <person name="Tsang A."/>
            <person name="Grigoriev I.V."/>
        </authorList>
    </citation>
    <scope>NUCLEOTIDE SEQUENCE [LARGE SCALE GENOMIC DNA]</scope>
    <source>
        <strain evidence="2 3">CBS 494.80</strain>
    </source>
</reference>
<dbReference type="Proteomes" id="UP001595075">
    <property type="component" value="Unassembled WGS sequence"/>
</dbReference>
<organism evidence="2 3">
    <name type="scientific">Oculimacula yallundae</name>
    <dbReference type="NCBI Taxonomy" id="86028"/>
    <lineage>
        <taxon>Eukaryota</taxon>
        <taxon>Fungi</taxon>
        <taxon>Dikarya</taxon>
        <taxon>Ascomycota</taxon>
        <taxon>Pezizomycotina</taxon>
        <taxon>Leotiomycetes</taxon>
        <taxon>Helotiales</taxon>
        <taxon>Ploettnerulaceae</taxon>
        <taxon>Oculimacula</taxon>
    </lineage>
</organism>
<dbReference type="EMBL" id="JAZHXI010000002">
    <property type="protein sequence ID" value="KAL2074079.1"/>
    <property type="molecule type" value="Genomic_DNA"/>
</dbReference>
<accession>A0ABR4CVV5</accession>
<sequence length="300" mass="33044">MREKTRLPLILEGINPFQHTSDLISNIKMQSPILSSQRHQPSASRNARRPVVRLRGPLHLSGSNSNSNQSSPSPISPKMEHNWESEYKTIDQKSIPESKKIMRNTLYLTFNAPQVDDYHRGIFLSHPPKSTDAPCSGSLLHASYGIPPNSPPDSPRSWFLEERPVSDISTSTTLVLLYRLGTLDPNSKLGSIEDQCNHIRCVLDTVPLGRQKRESQLGPLAEGEGNPVLDGYDCIIWTIDAMNALARAGIISLADLDCVDGGHVMAKARERAGPADAKSMVGKDFGGLTVMNEPRQMSLM</sequence>
<name>A0ABR4CVV5_9HELO</name>
<proteinExistence type="predicted"/>
<evidence type="ECO:0000313" key="2">
    <source>
        <dbReference type="EMBL" id="KAL2074079.1"/>
    </source>
</evidence>
<protein>
    <submittedName>
        <fullName evidence="2">Uncharacterized protein</fullName>
    </submittedName>
</protein>
<keyword evidence="3" id="KW-1185">Reference proteome</keyword>
<evidence type="ECO:0000256" key="1">
    <source>
        <dbReference type="SAM" id="MobiDB-lite"/>
    </source>
</evidence>
<feature type="region of interest" description="Disordered" evidence="1">
    <location>
        <begin position="57"/>
        <end position="80"/>
    </location>
</feature>
<comment type="caution">
    <text evidence="2">The sequence shown here is derived from an EMBL/GenBank/DDBJ whole genome shotgun (WGS) entry which is preliminary data.</text>
</comment>
<feature type="compositionally biased region" description="Low complexity" evidence="1">
    <location>
        <begin position="61"/>
        <end position="77"/>
    </location>
</feature>
<gene>
    <name evidence="2" type="ORF">VTL71DRAFT_7857</name>
</gene>